<dbReference type="Pfam" id="PF00565">
    <property type="entry name" value="SNase"/>
    <property type="match status" value="1"/>
</dbReference>
<keyword evidence="4" id="KW-1185">Reference proteome</keyword>
<dbReference type="AlphaFoldDB" id="V4R958"/>
<sequence length="213" mass="22899">MADIIPLGRRRRARPPSRGAPKRRRGRLARLPALPTLLVALGLAGLTALEAPVWVDRGLSATGLDLTGLDLTGLDLPTLDITGFPLPGLPGAPSAGRGEGRPLPLCNGAARRDCVIDGDTFRLGPEKIRIADIDTPELNGACPRERQLAVQARDRLQVLLGEGPFELKRGARDTDRYGRSLRTVTRDGRSLGAVLVAEGLAREWTGRRRGWCG</sequence>
<evidence type="ECO:0000313" key="3">
    <source>
        <dbReference type="EMBL" id="ESR22731.1"/>
    </source>
</evidence>
<dbReference type="EMBL" id="AWXZ01000040">
    <property type="protein sequence ID" value="ESR22731.1"/>
    <property type="molecule type" value="Genomic_DNA"/>
</dbReference>
<feature type="region of interest" description="Disordered" evidence="1">
    <location>
        <begin position="1"/>
        <end position="26"/>
    </location>
</feature>
<accession>V4R958</accession>
<dbReference type="InterPro" id="IPR035437">
    <property type="entry name" value="SNase_OB-fold_sf"/>
</dbReference>
<gene>
    <name evidence="3" type="ORF">N177_3868</name>
</gene>
<organism evidence="3 4">
    <name type="scientific">Lutibaculum baratangense AMV1</name>
    <dbReference type="NCBI Taxonomy" id="631454"/>
    <lineage>
        <taxon>Bacteria</taxon>
        <taxon>Pseudomonadati</taxon>
        <taxon>Pseudomonadota</taxon>
        <taxon>Alphaproteobacteria</taxon>
        <taxon>Hyphomicrobiales</taxon>
        <taxon>Tepidamorphaceae</taxon>
        <taxon>Lutibaculum</taxon>
    </lineage>
</organism>
<dbReference type="SUPFAM" id="SSF50199">
    <property type="entry name" value="Staphylococcal nuclease"/>
    <property type="match status" value="1"/>
</dbReference>
<dbReference type="InterPro" id="IPR016071">
    <property type="entry name" value="Staphylococal_nuclease_OB-fold"/>
</dbReference>
<proteinExistence type="predicted"/>
<evidence type="ECO:0000313" key="4">
    <source>
        <dbReference type="Proteomes" id="UP000017819"/>
    </source>
</evidence>
<comment type="caution">
    <text evidence="3">The sequence shown here is derived from an EMBL/GenBank/DDBJ whole genome shotgun (WGS) entry which is preliminary data.</text>
</comment>
<evidence type="ECO:0000256" key="1">
    <source>
        <dbReference type="SAM" id="MobiDB-lite"/>
    </source>
</evidence>
<feature type="domain" description="TNase-like" evidence="2">
    <location>
        <begin position="115"/>
        <end position="202"/>
    </location>
</feature>
<reference evidence="3 4" key="1">
    <citation type="journal article" date="2014" name="Genome Announc.">
        <title>Draft Genome Sequence of Lutibaculum baratangense Strain AMV1T, Isolated from a Mud Volcano in Andamans, India.</title>
        <authorList>
            <person name="Singh A."/>
            <person name="Sreenivas A."/>
            <person name="Sathyanarayana Reddy G."/>
            <person name="Pinnaka A.K."/>
            <person name="Shivaji S."/>
        </authorList>
    </citation>
    <scope>NUCLEOTIDE SEQUENCE [LARGE SCALE GENOMIC DNA]</scope>
    <source>
        <strain evidence="3 4">AMV1</strain>
    </source>
</reference>
<dbReference type="Proteomes" id="UP000017819">
    <property type="component" value="Unassembled WGS sequence"/>
</dbReference>
<protein>
    <submittedName>
        <fullName evidence="3">Nuclease</fullName>
    </submittedName>
</protein>
<dbReference type="RefSeq" id="WP_023433977.1">
    <property type="nucleotide sequence ID" value="NZ_AWXZ01000040.1"/>
</dbReference>
<dbReference type="STRING" id="631454.N177_3868"/>
<dbReference type="eggNOG" id="COG1525">
    <property type="taxonomic scope" value="Bacteria"/>
</dbReference>
<dbReference type="PROSITE" id="PS50830">
    <property type="entry name" value="TNASE_3"/>
    <property type="match status" value="1"/>
</dbReference>
<dbReference type="PATRIC" id="fig|631454.5.peg.3820"/>
<feature type="compositionally biased region" description="Basic residues" evidence="1">
    <location>
        <begin position="8"/>
        <end position="26"/>
    </location>
</feature>
<evidence type="ECO:0000259" key="2">
    <source>
        <dbReference type="PROSITE" id="PS50830"/>
    </source>
</evidence>
<name>V4R958_9HYPH</name>
<dbReference type="Gene3D" id="2.40.50.90">
    <property type="match status" value="1"/>
</dbReference>
<dbReference type="OrthoDB" id="9805504at2"/>